<evidence type="ECO:0000259" key="4">
    <source>
        <dbReference type="PROSITE" id="PS00497"/>
    </source>
</evidence>
<dbReference type="InterPro" id="IPR002227">
    <property type="entry name" value="Tyrosinase_Cu-bd"/>
</dbReference>
<dbReference type="EMBL" id="OX465083">
    <property type="protein sequence ID" value="CAI9294972.1"/>
    <property type="molecule type" value="Genomic_DNA"/>
</dbReference>
<accession>A0AA36EGP3</accession>
<protein>
    <recommendedName>
        <fullName evidence="4">Tyrosinase copper-binding domain-containing protein</fullName>
    </recommendedName>
</protein>
<proteinExistence type="predicted"/>
<feature type="compositionally biased region" description="Low complexity" evidence="3">
    <location>
        <begin position="10"/>
        <end position="20"/>
    </location>
</feature>
<evidence type="ECO:0000256" key="3">
    <source>
        <dbReference type="SAM" id="MobiDB-lite"/>
    </source>
</evidence>
<dbReference type="InterPro" id="IPR022740">
    <property type="entry name" value="Polyphenol_oxidase_C"/>
</dbReference>
<evidence type="ECO:0000256" key="1">
    <source>
        <dbReference type="ARBA" id="ARBA00022723"/>
    </source>
</evidence>
<evidence type="ECO:0000256" key="2">
    <source>
        <dbReference type="ARBA" id="ARBA00022784"/>
    </source>
</evidence>
<feature type="domain" description="Tyrosinase copper-binding" evidence="4">
    <location>
        <begin position="205"/>
        <end position="222"/>
    </location>
</feature>
<gene>
    <name evidence="5" type="ORF">LSALG_LOCUS33931</name>
</gene>
<name>A0AA36EGP3_LACSI</name>
<dbReference type="SUPFAM" id="SSF48056">
    <property type="entry name" value="Di-copper centre-containing domain"/>
    <property type="match status" value="1"/>
</dbReference>
<dbReference type="Gene3D" id="1.10.1280.10">
    <property type="entry name" value="Di-copper center containing domain from catechol oxidase"/>
    <property type="match status" value="1"/>
</dbReference>
<evidence type="ECO:0000313" key="6">
    <source>
        <dbReference type="Proteomes" id="UP001177003"/>
    </source>
</evidence>
<sequence length="545" mass="62273">MLGRQRVTLPNSPSNRRSNSYPKQTHRLKVSCNVAPEENEKLLVVPETQKLILPKTSLDVNTLNVDRRNLLLGLGDLYTTVNFTSIPAVFAKPITTPNISSCRASTDGFDLKSAIRTNACCPPNLSKKVKDFVFLSDKSLRIRRVAHKAPEDYIDKYKAALKAMRALPDDHPHSFVSQAKIHCAYCNSEYTQIATGNSDKIIQIHNSWLFFPFHRWYLYFYERILGKLINDPTFTIPFWNWDNPAEMTLLAFFEDGNNRKEKLENPACEAFRNTSYFAIADLNYSGDDSGFPCAQQISINLTQMNNQMTRNVHDTRSFFGGKYVAGSDPIPNRDSSIGSIEVVCHTTIHRCVGDSRMNNKEDKGNFYSAGYDPVFYVHHANINRMWVEWMELVRVYNKDCVCNDKLRYAYKFSPLTWFKNPTTPRTLKSKIALKSVRTVNQVEDTKFPLKLDKVTKVLVERLATNRSKEEKEKAVELLMIKGVKYNGGKYVKFDVFVNDQDDVRASSAEESEFAGSFAQLLHSPCDDMLMTSGARFRLTDLLEDI</sequence>
<keyword evidence="2" id="KW-0883">Thioether bond</keyword>
<keyword evidence="6" id="KW-1185">Reference proteome</keyword>
<dbReference type="GO" id="GO:0004097">
    <property type="term" value="F:catechol oxidase activity"/>
    <property type="evidence" value="ECO:0007669"/>
    <property type="project" value="InterPro"/>
</dbReference>
<dbReference type="InterPro" id="IPR008922">
    <property type="entry name" value="Di-copper_centre_dom_sf"/>
</dbReference>
<organism evidence="5 6">
    <name type="scientific">Lactuca saligna</name>
    <name type="common">Willowleaf lettuce</name>
    <dbReference type="NCBI Taxonomy" id="75948"/>
    <lineage>
        <taxon>Eukaryota</taxon>
        <taxon>Viridiplantae</taxon>
        <taxon>Streptophyta</taxon>
        <taxon>Embryophyta</taxon>
        <taxon>Tracheophyta</taxon>
        <taxon>Spermatophyta</taxon>
        <taxon>Magnoliopsida</taxon>
        <taxon>eudicotyledons</taxon>
        <taxon>Gunneridae</taxon>
        <taxon>Pentapetalae</taxon>
        <taxon>asterids</taxon>
        <taxon>campanulids</taxon>
        <taxon>Asterales</taxon>
        <taxon>Asteraceae</taxon>
        <taxon>Cichorioideae</taxon>
        <taxon>Cichorieae</taxon>
        <taxon>Lactucinae</taxon>
        <taxon>Lactuca</taxon>
    </lineage>
</organism>
<evidence type="ECO:0000313" key="5">
    <source>
        <dbReference type="EMBL" id="CAI9294972.1"/>
    </source>
</evidence>
<dbReference type="PANTHER" id="PTHR11474">
    <property type="entry name" value="TYROSINASE FAMILY MEMBER"/>
    <property type="match status" value="1"/>
</dbReference>
<dbReference type="PRINTS" id="PR00092">
    <property type="entry name" value="TYROSINASE"/>
</dbReference>
<keyword evidence="1" id="KW-0479">Metal-binding</keyword>
<dbReference type="Proteomes" id="UP001177003">
    <property type="component" value="Chromosome 7"/>
</dbReference>
<dbReference type="PANTHER" id="PTHR11474:SF97">
    <property type="entry name" value="CATECHOL OXIDASE"/>
    <property type="match status" value="1"/>
</dbReference>
<dbReference type="AlphaFoldDB" id="A0AA36EGP3"/>
<dbReference type="Pfam" id="PF00264">
    <property type="entry name" value="Tyrosinase"/>
    <property type="match status" value="1"/>
</dbReference>
<dbReference type="GO" id="GO:0046872">
    <property type="term" value="F:metal ion binding"/>
    <property type="evidence" value="ECO:0007669"/>
    <property type="project" value="UniProtKB-KW"/>
</dbReference>
<dbReference type="PROSITE" id="PS00497">
    <property type="entry name" value="TYROSINASE_1"/>
    <property type="match status" value="1"/>
</dbReference>
<reference evidence="5" key="1">
    <citation type="submission" date="2023-04" db="EMBL/GenBank/DDBJ databases">
        <authorList>
            <person name="Vijverberg K."/>
            <person name="Xiong W."/>
            <person name="Schranz E."/>
        </authorList>
    </citation>
    <scope>NUCLEOTIDE SEQUENCE</scope>
</reference>
<feature type="region of interest" description="Disordered" evidence="3">
    <location>
        <begin position="1"/>
        <end position="26"/>
    </location>
</feature>
<dbReference type="InterPro" id="IPR050316">
    <property type="entry name" value="Tyrosinase/Hemocyanin"/>
</dbReference>
<dbReference type="Pfam" id="PF12143">
    <property type="entry name" value="PPO1_KFDV"/>
    <property type="match status" value="1"/>
</dbReference>